<proteinExistence type="predicted"/>
<evidence type="ECO:0000313" key="1">
    <source>
        <dbReference type="EMBL" id="VEI63157.1"/>
    </source>
</evidence>
<protein>
    <submittedName>
        <fullName evidence="1">Protein of unknwon function (DUF2893)</fullName>
    </submittedName>
</protein>
<organism evidence="1 2">
    <name type="scientific">Serratia fonticola</name>
    <dbReference type="NCBI Taxonomy" id="47917"/>
    <lineage>
        <taxon>Bacteria</taxon>
        <taxon>Pseudomonadati</taxon>
        <taxon>Pseudomonadota</taxon>
        <taxon>Gammaproteobacteria</taxon>
        <taxon>Enterobacterales</taxon>
        <taxon>Yersiniaceae</taxon>
        <taxon>Serratia</taxon>
    </lineage>
</organism>
<gene>
    <name evidence="1" type="ORF">NCTC13193_00675</name>
</gene>
<accession>A0A3S5F1C0</accession>
<dbReference type="InterPro" id="IPR021561">
    <property type="entry name" value="AbiEi_3"/>
</dbReference>
<reference evidence="1 2" key="1">
    <citation type="submission" date="2018-12" db="EMBL/GenBank/DDBJ databases">
        <authorList>
            <consortium name="Pathogen Informatics"/>
        </authorList>
    </citation>
    <scope>NUCLEOTIDE SEQUENCE [LARGE SCALE GENOMIC DNA]</scope>
    <source>
        <strain evidence="1 2">NCTC13193</strain>
    </source>
</reference>
<dbReference type="Proteomes" id="UP000270487">
    <property type="component" value="Chromosome"/>
</dbReference>
<sequence length="134" mass="15270">MEIEHKSFSVKVSGPARAIMECLYLAPKSQPLMEVYELMESLNNLRPATVQKLLESCSSVKVKRLFLYLADKAGHEWLSYINIQNIDLGTGKRSIVEGGSISRVQDNRAKGTGSCSMKRLIKNRFNYYWMCCQK</sequence>
<evidence type="ECO:0000313" key="2">
    <source>
        <dbReference type="Proteomes" id="UP000270487"/>
    </source>
</evidence>
<name>A0A3S5F1C0_SERFO</name>
<dbReference type="AlphaFoldDB" id="A0A3S5F1C0"/>
<dbReference type="EMBL" id="LR134492">
    <property type="protein sequence ID" value="VEI63157.1"/>
    <property type="molecule type" value="Genomic_DNA"/>
</dbReference>
<dbReference type="Pfam" id="PF11459">
    <property type="entry name" value="AbiEi_3"/>
    <property type="match status" value="1"/>
</dbReference>